<feature type="compositionally biased region" description="Basic and acidic residues" evidence="1">
    <location>
        <begin position="29"/>
        <end position="41"/>
    </location>
</feature>
<feature type="region of interest" description="Disordered" evidence="1">
    <location>
        <begin position="1"/>
        <end position="41"/>
    </location>
</feature>
<dbReference type="GO" id="GO:0035556">
    <property type="term" value="P:intracellular signal transduction"/>
    <property type="evidence" value="ECO:0007669"/>
    <property type="project" value="InterPro"/>
</dbReference>
<protein>
    <recommendedName>
        <fullName evidence="2">Doublecortin domain-containing protein</fullName>
    </recommendedName>
</protein>
<dbReference type="Gene3D" id="3.10.20.230">
    <property type="entry name" value="Doublecortin domain"/>
    <property type="match status" value="1"/>
</dbReference>
<evidence type="ECO:0000259" key="2">
    <source>
        <dbReference type="PROSITE" id="PS50309"/>
    </source>
</evidence>
<feature type="compositionally biased region" description="Basic and acidic residues" evidence="1">
    <location>
        <begin position="1"/>
        <end position="18"/>
    </location>
</feature>
<dbReference type="PhylomeDB" id="A0A0G4F4R4"/>
<dbReference type="GO" id="GO:0001578">
    <property type="term" value="P:microtubule bundle formation"/>
    <property type="evidence" value="ECO:0007669"/>
    <property type="project" value="TreeGrafter"/>
</dbReference>
<proteinExistence type="predicted"/>
<dbReference type="GO" id="GO:0015631">
    <property type="term" value="F:tubulin binding"/>
    <property type="evidence" value="ECO:0007669"/>
    <property type="project" value="InterPro"/>
</dbReference>
<dbReference type="InParanoid" id="A0A0G4F4R4"/>
<feature type="domain" description="Doublecortin" evidence="2">
    <location>
        <begin position="94"/>
        <end position="170"/>
    </location>
</feature>
<dbReference type="PANTHER" id="PTHR12932:SF9">
    <property type="entry name" value="TUBULIN POLYMERIZATION-PROMOTING PROTEIN HOMOLOG"/>
    <property type="match status" value="1"/>
</dbReference>
<dbReference type="GO" id="GO:0046785">
    <property type="term" value="P:microtubule polymerization"/>
    <property type="evidence" value="ECO:0007669"/>
    <property type="project" value="InterPro"/>
</dbReference>
<dbReference type="OrthoDB" id="548799at2759"/>
<dbReference type="SMART" id="SM00537">
    <property type="entry name" value="DCX"/>
    <property type="match status" value="1"/>
</dbReference>
<accession>A0A0G4F4R4</accession>
<dbReference type="InterPro" id="IPR003533">
    <property type="entry name" value="Doublecortin_dom"/>
</dbReference>
<dbReference type="Pfam" id="PF05517">
    <property type="entry name" value="p25-alpha"/>
    <property type="match status" value="1"/>
</dbReference>
<evidence type="ECO:0000313" key="3">
    <source>
        <dbReference type="EMBL" id="CEM06711.1"/>
    </source>
</evidence>
<dbReference type="InterPro" id="IPR008907">
    <property type="entry name" value="TPP/p25"/>
</dbReference>
<name>A0A0G4F4R4_VITBC</name>
<dbReference type="AlphaFoldDB" id="A0A0G4F4R4"/>
<dbReference type="VEuPathDB" id="CryptoDB:Vbra_21191"/>
<sequence length="184" mass="20583">MSGRKSPEKQSIFDRLTDHTQYTGAHKHRFDEGGKGRGIAGREELVNIDGSTESSARRHAVEKTVDHVERAGRKPVVQGALGQQKFGTQAETPITIWLYRNGDKHFKGVKFIVKKTIRNVEQFVAEAGKSGCSPKSGVIRKIYKQNMKTIIKDITEFEDGEKYLCCGAEKPQDDPEHIPAAFLE</sequence>
<organism evidence="3 4">
    <name type="scientific">Vitrella brassicaformis (strain CCMP3155)</name>
    <dbReference type="NCBI Taxonomy" id="1169540"/>
    <lineage>
        <taxon>Eukaryota</taxon>
        <taxon>Sar</taxon>
        <taxon>Alveolata</taxon>
        <taxon>Colpodellida</taxon>
        <taxon>Vitrellaceae</taxon>
        <taxon>Vitrella</taxon>
    </lineage>
</organism>
<dbReference type="PANTHER" id="PTHR12932">
    <property type="entry name" value="P25 ALPHA-RELATED"/>
    <property type="match status" value="1"/>
</dbReference>
<dbReference type="InterPro" id="IPR036572">
    <property type="entry name" value="Doublecortin_dom_sf"/>
</dbReference>
<reference evidence="3 4" key="1">
    <citation type="submission" date="2014-11" db="EMBL/GenBank/DDBJ databases">
        <authorList>
            <person name="Zhu J."/>
            <person name="Qi W."/>
            <person name="Song R."/>
        </authorList>
    </citation>
    <scope>NUCLEOTIDE SEQUENCE [LARGE SCALE GENOMIC DNA]</scope>
</reference>
<dbReference type="SUPFAM" id="SSF89837">
    <property type="entry name" value="Doublecortin (DC)"/>
    <property type="match status" value="1"/>
</dbReference>
<gene>
    <name evidence="3" type="ORF">Vbra_21191</name>
</gene>
<dbReference type="Proteomes" id="UP000041254">
    <property type="component" value="Unassembled WGS sequence"/>
</dbReference>
<keyword evidence="4" id="KW-1185">Reference proteome</keyword>
<dbReference type="PROSITE" id="PS50309">
    <property type="entry name" value="DC"/>
    <property type="match status" value="1"/>
</dbReference>
<dbReference type="GO" id="GO:0005874">
    <property type="term" value="C:microtubule"/>
    <property type="evidence" value="ECO:0007669"/>
    <property type="project" value="TreeGrafter"/>
</dbReference>
<dbReference type="CDD" id="cd01617">
    <property type="entry name" value="DCX"/>
    <property type="match status" value="1"/>
</dbReference>
<dbReference type="EMBL" id="CDMY01000369">
    <property type="protein sequence ID" value="CEM06711.1"/>
    <property type="molecule type" value="Genomic_DNA"/>
</dbReference>
<dbReference type="Pfam" id="PF03607">
    <property type="entry name" value="DCX"/>
    <property type="match status" value="1"/>
</dbReference>
<evidence type="ECO:0000256" key="1">
    <source>
        <dbReference type="SAM" id="MobiDB-lite"/>
    </source>
</evidence>
<dbReference type="GO" id="GO:0032273">
    <property type="term" value="P:positive regulation of protein polymerization"/>
    <property type="evidence" value="ECO:0007669"/>
    <property type="project" value="TreeGrafter"/>
</dbReference>
<evidence type="ECO:0000313" key="4">
    <source>
        <dbReference type="Proteomes" id="UP000041254"/>
    </source>
</evidence>